<comment type="caution">
    <text evidence="2">The sequence shown here is derived from an EMBL/GenBank/DDBJ whole genome shotgun (WGS) entry which is preliminary data.</text>
</comment>
<evidence type="ECO:0000313" key="3">
    <source>
        <dbReference type="Proteomes" id="UP000728647"/>
    </source>
</evidence>
<keyword evidence="1" id="KW-0812">Transmembrane</keyword>
<name>A0A8J8GPV7_9EURY</name>
<dbReference type="Proteomes" id="UP000728647">
    <property type="component" value="Unassembled WGS sequence"/>
</dbReference>
<feature type="transmembrane region" description="Helical" evidence="1">
    <location>
        <begin position="29"/>
        <end position="50"/>
    </location>
</feature>
<reference evidence="2" key="1">
    <citation type="submission" date="2020-06" db="EMBL/GenBank/DDBJ databases">
        <title>Haloterrigena sp. nov., an extremely halophilic archaeon isolated from a saline sediment.</title>
        <authorList>
            <person name="Liu B.-B."/>
        </authorList>
    </citation>
    <scope>NUCLEOTIDE SEQUENCE</scope>
    <source>
        <strain evidence="2">SYSU A121-1</strain>
    </source>
</reference>
<dbReference type="AlphaFoldDB" id="A0A8J8GPV7"/>
<sequence>MDSEPTDATGPDATADTDESQRWLAEKELFLLLLVGIALLMALLGFMLIVT</sequence>
<accession>A0A8J8GPV7</accession>
<gene>
    <name evidence="2" type="ORF">HT576_10035</name>
</gene>
<keyword evidence="1" id="KW-0472">Membrane</keyword>
<dbReference type="RefSeq" id="WP_174701949.1">
    <property type="nucleotide sequence ID" value="NZ_JABURA010000001.1"/>
</dbReference>
<proteinExistence type="predicted"/>
<protein>
    <submittedName>
        <fullName evidence="2">Uncharacterized protein</fullName>
    </submittedName>
</protein>
<evidence type="ECO:0000256" key="1">
    <source>
        <dbReference type="SAM" id="Phobius"/>
    </source>
</evidence>
<keyword evidence="1" id="KW-1133">Transmembrane helix</keyword>
<organism evidence="2 3">
    <name type="scientific">Haloterrigena gelatinilytica</name>
    <dbReference type="NCBI Taxonomy" id="2741724"/>
    <lineage>
        <taxon>Archaea</taxon>
        <taxon>Methanobacteriati</taxon>
        <taxon>Methanobacteriota</taxon>
        <taxon>Stenosarchaea group</taxon>
        <taxon>Halobacteria</taxon>
        <taxon>Halobacteriales</taxon>
        <taxon>Natrialbaceae</taxon>
        <taxon>Haloterrigena</taxon>
    </lineage>
</organism>
<evidence type="ECO:0000313" key="2">
    <source>
        <dbReference type="EMBL" id="NUB91355.1"/>
    </source>
</evidence>
<dbReference type="EMBL" id="JABURA010000001">
    <property type="protein sequence ID" value="NUB91355.1"/>
    <property type="molecule type" value="Genomic_DNA"/>
</dbReference>